<protein>
    <submittedName>
        <fullName evidence="2">Uncharacterized protein</fullName>
    </submittedName>
</protein>
<gene>
    <name evidence="2" type="ORF">PCOR1329_LOCUS48814</name>
</gene>
<evidence type="ECO:0000313" key="3">
    <source>
        <dbReference type="Proteomes" id="UP001189429"/>
    </source>
</evidence>
<dbReference type="EMBL" id="CAUYUJ010015904">
    <property type="protein sequence ID" value="CAK0859458.1"/>
    <property type="molecule type" value="Genomic_DNA"/>
</dbReference>
<accession>A0ABN9UIG2</accession>
<evidence type="ECO:0000256" key="1">
    <source>
        <dbReference type="SAM" id="Phobius"/>
    </source>
</evidence>
<reference evidence="2" key="1">
    <citation type="submission" date="2023-10" db="EMBL/GenBank/DDBJ databases">
        <authorList>
            <person name="Chen Y."/>
            <person name="Shah S."/>
            <person name="Dougan E. K."/>
            <person name="Thang M."/>
            <person name="Chan C."/>
        </authorList>
    </citation>
    <scope>NUCLEOTIDE SEQUENCE [LARGE SCALE GENOMIC DNA]</scope>
</reference>
<keyword evidence="1" id="KW-0812">Transmembrane</keyword>
<name>A0ABN9UIG2_9DINO</name>
<dbReference type="Proteomes" id="UP001189429">
    <property type="component" value="Unassembled WGS sequence"/>
</dbReference>
<evidence type="ECO:0000313" key="2">
    <source>
        <dbReference type="EMBL" id="CAK0859458.1"/>
    </source>
</evidence>
<feature type="transmembrane region" description="Helical" evidence="1">
    <location>
        <begin position="127"/>
        <end position="147"/>
    </location>
</feature>
<feature type="transmembrane region" description="Helical" evidence="1">
    <location>
        <begin position="38"/>
        <end position="71"/>
    </location>
</feature>
<keyword evidence="1" id="KW-1133">Transmembrane helix</keyword>
<comment type="caution">
    <text evidence="2">The sequence shown here is derived from an EMBL/GenBank/DDBJ whole genome shotgun (WGS) entry which is preliminary data.</text>
</comment>
<keyword evidence="3" id="KW-1185">Reference proteome</keyword>
<sequence length="664" mass="70563">MVRDHFLADDADVGVFCRRWSWVAGLAHSNASVTPSRVAAAFGGVALVLLLVVVHVVVVLVAALCCALVFLRVVLVAVVDVVAAAVLLVALVLLRVVLVVAVVALLVEPVLEVGLSPGERFLLPHGLGMFVVGGVGDALALVVGLVLQAQLRHAQGLHTWWALADGKWAFDVASRHAMLLGVFQAGVRGPDWLILDDVMAQDHQCLCLHGLLSSVFMLLRGTAQGRCFSVHVFNAQLRGLADGLADVLPQGCSTIVPPFARAALLDAVEDAPPVHCAAPPRGELQLDGVVREASRLAAAYMTPWPRARHFLSGALSELSSLADRIDVVERSGSHHLASPQFVDDIATPCPSEGAVRAVLSEEEWSACSRYARRVKGRFNYEKGKTAALPLLGAPPPLSAGAPVVLTRCLLGVLVGADLTFQLLLQETLARGRSLFEDLLQAAERGGFSVPVTAAQVPPRVESVIVYASPLLALAAGAEASLNRLQVEWGRKLLGCHMGPPVRHSEVVAQCGWPLRLGTKFLERALMTQARLAVLPLDHPASWAWQASRNMHVPSWDTAVTALAGRLPSPPAMLDRHPACVGEQLEGELPATLPRCGACGAVDVGVDHPLVTCRATAVHQDLLARGGPHIQDVAPELALQVLFCEGLPSLHRVPVQDTSVLLELQ</sequence>
<organism evidence="2 3">
    <name type="scientific">Prorocentrum cordatum</name>
    <dbReference type="NCBI Taxonomy" id="2364126"/>
    <lineage>
        <taxon>Eukaryota</taxon>
        <taxon>Sar</taxon>
        <taxon>Alveolata</taxon>
        <taxon>Dinophyceae</taxon>
        <taxon>Prorocentrales</taxon>
        <taxon>Prorocentraceae</taxon>
        <taxon>Prorocentrum</taxon>
    </lineage>
</organism>
<proteinExistence type="predicted"/>
<feature type="transmembrane region" description="Helical" evidence="1">
    <location>
        <begin position="78"/>
        <end position="107"/>
    </location>
</feature>
<keyword evidence="1" id="KW-0472">Membrane</keyword>